<protein>
    <submittedName>
        <fullName evidence="1">Uncharacterized protein</fullName>
    </submittedName>
</protein>
<proteinExistence type="predicted"/>
<dbReference type="EMBL" id="BKAR01000003">
    <property type="protein sequence ID" value="GEP83806.1"/>
    <property type="molecule type" value="Genomic_DNA"/>
</dbReference>
<dbReference type="PROSITE" id="PS51257">
    <property type="entry name" value="PROKAR_LIPOPROTEIN"/>
    <property type="match status" value="1"/>
</dbReference>
<dbReference type="OrthoDB" id="155521at2"/>
<evidence type="ECO:0000313" key="1">
    <source>
        <dbReference type="EMBL" id="GEP83806.1"/>
    </source>
</evidence>
<dbReference type="Pfam" id="PF10517">
    <property type="entry name" value="DM13"/>
    <property type="match status" value="1"/>
</dbReference>
<evidence type="ECO:0000313" key="2">
    <source>
        <dbReference type="Proteomes" id="UP000321736"/>
    </source>
</evidence>
<reference evidence="1 2" key="1">
    <citation type="submission" date="2019-07" db="EMBL/GenBank/DDBJ databases">
        <title>Whole genome shotgun sequence of Staphylococcus piscifermentans NBRC 109625.</title>
        <authorList>
            <person name="Hosoyama A."/>
            <person name="Uohara A."/>
            <person name="Ohji S."/>
            <person name="Ichikawa N."/>
        </authorList>
    </citation>
    <scope>NUCLEOTIDE SEQUENCE [LARGE SCALE GENOMIC DNA]</scope>
    <source>
        <strain evidence="1 2">NBRC 109625</strain>
    </source>
</reference>
<sequence length="143" mass="16141">MKPAYWIAAASLTTAIILGGCGNQEKEENHKDNKTEHHDHQHSDKEHKILTGKFKSGEEHVEGNVKIEHGKIMLTDFKSAKGPDLYVYLTKDGNIKEGKQLEMVDYNKPEQTFDIQGADLDKYNEVTIYCKKAHVIFGAAKVK</sequence>
<dbReference type="RefSeq" id="WP_095106581.1">
    <property type="nucleotide sequence ID" value="NZ_BKAR01000003.1"/>
</dbReference>
<keyword evidence="2" id="KW-1185">Reference proteome</keyword>
<accession>A0A239UF62</accession>
<dbReference type="AlphaFoldDB" id="A0A239UF62"/>
<organism evidence="1 2">
    <name type="scientific">Staphylococcus piscifermentans</name>
    <dbReference type="NCBI Taxonomy" id="70258"/>
    <lineage>
        <taxon>Bacteria</taxon>
        <taxon>Bacillati</taxon>
        <taxon>Bacillota</taxon>
        <taxon>Bacilli</taxon>
        <taxon>Bacillales</taxon>
        <taxon>Staphylococcaceae</taxon>
        <taxon>Staphylococcus</taxon>
    </lineage>
</organism>
<comment type="caution">
    <text evidence="1">The sequence shown here is derived from an EMBL/GenBank/DDBJ whole genome shotgun (WGS) entry which is preliminary data.</text>
</comment>
<dbReference type="PROSITE" id="PS51549">
    <property type="entry name" value="DM13"/>
    <property type="match status" value="1"/>
</dbReference>
<dbReference type="Proteomes" id="UP000321736">
    <property type="component" value="Unassembled WGS sequence"/>
</dbReference>
<dbReference type="InterPro" id="IPR019545">
    <property type="entry name" value="DM13_domain"/>
</dbReference>
<name>A0A239UF62_9STAP</name>
<gene>
    <name evidence="1" type="ORF">SPI02_03910</name>
</gene>